<dbReference type="EMBL" id="CATOUU010001179">
    <property type="protein sequence ID" value="CAI9977649.1"/>
    <property type="molecule type" value="Genomic_DNA"/>
</dbReference>
<dbReference type="Proteomes" id="UP001642409">
    <property type="component" value="Unassembled WGS sequence"/>
</dbReference>
<organism evidence="1">
    <name type="scientific">Hexamita inflata</name>
    <dbReference type="NCBI Taxonomy" id="28002"/>
    <lineage>
        <taxon>Eukaryota</taxon>
        <taxon>Metamonada</taxon>
        <taxon>Diplomonadida</taxon>
        <taxon>Hexamitidae</taxon>
        <taxon>Hexamitinae</taxon>
        <taxon>Hexamita</taxon>
    </lineage>
</organism>
<proteinExistence type="predicted"/>
<dbReference type="EMBL" id="CAXDID020000108">
    <property type="protein sequence ID" value="CAL6028911.1"/>
    <property type="molecule type" value="Genomic_DNA"/>
</dbReference>
<evidence type="ECO:0000313" key="3">
    <source>
        <dbReference type="EMBL" id="CAL6028899.1"/>
    </source>
</evidence>
<evidence type="ECO:0000313" key="4">
    <source>
        <dbReference type="EMBL" id="CAL6028911.1"/>
    </source>
</evidence>
<dbReference type="AlphaFoldDB" id="A0AA86V228"/>
<dbReference type="EMBL" id="CATOUU010001179">
    <property type="protein sequence ID" value="CAI9977655.1"/>
    <property type="molecule type" value="Genomic_DNA"/>
</dbReference>
<gene>
    <name evidence="3" type="ORF">HINF_LOCUS32031</name>
    <name evidence="4" type="ORF">HINF_LOCUS32037</name>
    <name evidence="1" type="ORF">HINF_LOCUS65294</name>
    <name evidence="2" type="ORF">HINF_LOCUS65300</name>
</gene>
<reference evidence="1" key="1">
    <citation type="submission" date="2023-06" db="EMBL/GenBank/DDBJ databases">
        <authorList>
            <person name="Kurt Z."/>
        </authorList>
    </citation>
    <scope>NUCLEOTIDE SEQUENCE</scope>
</reference>
<dbReference type="EMBL" id="CAXDID020000108">
    <property type="protein sequence ID" value="CAL6028899.1"/>
    <property type="molecule type" value="Genomic_DNA"/>
</dbReference>
<protein>
    <submittedName>
        <fullName evidence="3">Hypothetical_protein</fullName>
    </submittedName>
</protein>
<evidence type="ECO:0000313" key="1">
    <source>
        <dbReference type="EMBL" id="CAI9977649.1"/>
    </source>
</evidence>
<reference evidence="3 5" key="2">
    <citation type="submission" date="2024-07" db="EMBL/GenBank/DDBJ databases">
        <authorList>
            <person name="Akdeniz Z."/>
        </authorList>
    </citation>
    <scope>NUCLEOTIDE SEQUENCE [LARGE SCALE GENOMIC DNA]</scope>
</reference>
<name>A0AA86V228_9EUKA</name>
<keyword evidence="5" id="KW-1185">Reference proteome</keyword>
<evidence type="ECO:0000313" key="2">
    <source>
        <dbReference type="EMBL" id="CAI9977655.1"/>
    </source>
</evidence>
<accession>A0AA86V228</accession>
<comment type="caution">
    <text evidence="1">The sequence shown here is derived from an EMBL/GenBank/DDBJ whole genome shotgun (WGS) entry which is preliminary data.</text>
</comment>
<sequence length="178" mass="20966">MYPFRLQNYPLSSYHNFNNIKKIQNDSFVNTFIFYKRVANVLHLPLYALEQVLYPASQTEMGRPFTIQHEQFSDAMQQYLQHYYMSVLSSNQEIYQAFLKFPKASRPQLWEQMASTLARSSVQVKNYFFNTWVERLGGESKPAKKQVSRSEESSSRSSETPAFVPYEFEFAPVFSIFD</sequence>
<evidence type="ECO:0000313" key="5">
    <source>
        <dbReference type="Proteomes" id="UP001642409"/>
    </source>
</evidence>